<dbReference type="GO" id="GO:0016887">
    <property type="term" value="F:ATP hydrolysis activity"/>
    <property type="evidence" value="ECO:0007669"/>
    <property type="project" value="InterPro"/>
</dbReference>
<gene>
    <name evidence="11" type="primary">cbiO-2</name>
    <name evidence="11" type="ordered locus">Mtc_1628</name>
</gene>
<dbReference type="CDD" id="cd03225">
    <property type="entry name" value="ABC_cobalt_CbiO_domain1"/>
    <property type="match status" value="2"/>
</dbReference>
<dbReference type="Proteomes" id="UP000005233">
    <property type="component" value="Chromosome"/>
</dbReference>
<dbReference type="STRING" id="1041930.Mtc_1628"/>
<accession>H8I7X7</accession>
<keyword evidence="12" id="KW-1185">Reference proteome</keyword>
<dbReference type="SMART" id="SM00382">
    <property type="entry name" value="AAA"/>
    <property type="match status" value="2"/>
</dbReference>
<evidence type="ECO:0000256" key="7">
    <source>
        <dbReference type="ARBA" id="ARBA00022967"/>
    </source>
</evidence>
<dbReference type="InterPro" id="IPR017871">
    <property type="entry name" value="ABC_transporter-like_CS"/>
</dbReference>
<feature type="domain" description="ABC transporter" evidence="10">
    <location>
        <begin position="2"/>
        <end position="239"/>
    </location>
</feature>
<reference evidence="11 12" key="1">
    <citation type="journal article" date="2012" name="J. Bacteriol.">
        <title>Complete genome sequence of a thermophilic methanogen, Methanocella conradii HZ254, isolated from Chinese rice field soil.</title>
        <authorList>
            <person name="Lu Z."/>
            <person name="Lu Y."/>
        </authorList>
    </citation>
    <scope>NUCLEOTIDE SEQUENCE [LARGE SCALE GENOMIC DNA]</scope>
    <source>
        <strain evidence="12">DSM 24694 / JCM 17849 / CGMCC 1.5162 / HZ254</strain>
    </source>
</reference>
<evidence type="ECO:0000256" key="2">
    <source>
        <dbReference type="ARBA" id="ARBA00005417"/>
    </source>
</evidence>
<dbReference type="HOGENOM" id="CLU_000604_86_7_2"/>
<sequence length="546" mass="59610">MIKFSHFTYRYPTQAEPTLIDISLEIKKGEFLLITGRSGAGKTTLCRAMFGALHHDIGGEFSGTLTLKGMDVSGLSIGQIGSFMGVVFDDPDSQLFMPQVEDEIKFSLQARSLPSSQKDIEKALARVGIAHLIKRPTHEISGGEKQKVAIAAALAVDPEIFLFDEPTSQLDPQSTLEIYAILEELKAEGKTIILIEQKIEDIVDKVDRIAVVDAGRIVACGSPREAFKSRELYETMPYPCVSRLAVELKADDMLLSLDEGRRFLKSRGIKLKPASGDRSADGEGSKPILEVKDLWFGYDGRDVLRGISFDVRAGEVVAVLGRNGSGKTTLLKNLIGLLKPRGHGMVLLNGLDVKGLKVEEAARIAGFLFQNPDNMLFADTVMEEVMFSPVNLGLPDSAGRSVRALEEVGLLHKKDEYPRYLGNGEKLRLCVASILAMGPRLIVLDEPTTGLDDNECARLMEVVLKMKAEGVGIIMATHDMNLVARYADRVIVIADGRIFRQGRPAEVLRDSAALSAASLKSPPIVELSSEVGRVCLTVEEFLEAMV</sequence>
<dbReference type="EMBL" id="CP003243">
    <property type="protein sequence ID" value="AFD00377.1"/>
    <property type="molecule type" value="Genomic_DNA"/>
</dbReference>
<comment type="subcellular location">
    <subcellularLocation>
        <location evidence="1">Cell membrane</location>
    </subcellularLocation>
</comment>
<dbReference type="SUPFAM" id="SSF52540">
    <property type="entry name" value="P-loop containing nucleoside triphosphate hydrolases"/>
    <property type="match status" value="2"/>
</dbReference>
<evidence type="ECO:0000256" key="4">
    <source>
        <dbReference type="ARBA" id="ARBA00022475"/>
    </source>
</evidence>
<evidence type="ECO:0000256" key="6">
    <source>
        <dbReference type="ARBA" id="ARBA00022840"/>
    </source>
</evidence>
<keyword evidence="7" id="KW-1278">Translocase</keyword>
<dbReference type="InterPro" id="IPR015856">
    <property type="entry name" value="ABC_transpr_CbiO/EcfA_su"/>
</dbReference>
<organism evidence="11 12">
    <name type="scientific">Methanocella conradii (strain DSM 24694 / JCM 17849 / CGMCC 1.5162 / HZ254)</name>
    <dbReference type="NCBI Taxonomy" id="1041930"/>
    <lineage>
        <taxon>Archaea</taxon>
        <taxon>Methanobacteriati</taxon>
        <taxon>Methanobacteriota</taxon>
        <taxon>Stenosarchaea group</taxon>
        <taxon>Methanomicrobia</taxon>
        <taxon>Methanocellales</taxon>
        <taxon>Methanocellaceae</taxon>
        <taxon>Methanocella</taxon>
    </lineage>
</organism>
<dbReference type="GO" id="GO:0042626">
    <property type="term" value="F:ATPase-coupled transmembrane transporter activity"/>
    <property type="evidence" value="ECO:0007669"/>
    <property type="project" value="TreeGrafter"/>
</dbReference>
<evidence type="ECO:0000256" key="5">
    <source>
        <dbReference type="ARBA" id="ARBA00022741"/>
    </source>
</evidence>
<dbReference type="AlphaFoldDB" id="H8I7X7"/>
<dbReference type="InterPro" id="IPR003593">
    <property type="entry name" value="AAA+_ATPase"/>
</dbReference>
<keyword evidence="3" id="KW-0813">Transport</keyword>
<dbReference type="InterPro" id="IPR027417">
    <property type="entry name" value="P-loop_NTPase"/>
</dbReference>
<dbReference type="RefSeq" id="WP_014406208.1">
    <property type="nucleotide sequence ID" value="NC_017034.1"/>
</dbReference>
<dbReference type="PANTHER" id="PTHR43553:SF25">
    <property type="entry name" value="ABC-TYPE COBALT TRANSPORT SYSTEM, ATPASE COMPONENT"/>
    <property type="match status" value="1"/>
</dbReference>
<dbReference type="GeneID" id="11971766"/>
<dbReference type="Gene3D" id="3.40.50.300">
    <property type="entry name" value="P-loop containing nucleotide triphosphate hydrolases"/>
    <property type="match status" value="2"/>
</dbReference>
<dbReference type="InterPro" id="IPR050095">
    <property type="entry name" value="ECF_ABC_transporter_ATP-bd"/>
</dbReference>
<comment type="similarity">
    <text evidence="2">Belongs to the ABC transporter superfamily.</text>
</comment>
<proteinExistence type="inferred from homology"/>
<evidence type="ECO:0000313" key="12">
    <source>
        <dbReference type="Proteomes" id="UP000005233"/>
    </source>
</evidence>
<evidence type="ECO:0000256" key="8">
    <source>
        <dbReference type="ARBA" id="ARBA00023136"/>
    </source>
</evidence>
<dbReference type="PROSITE" id="PS00211">
    <property type="entry name" value="ABC_TRANSPORTER_1"/>
    <property type="match status" value="1"/>
</dbReference>
<keyword evidence="8" id="KW-0472">Membrane</keyword>
<evidence type="ECO:0000256" key="3">
    <source>
        <dbReference type="ARBA" id="ARBA00022448"/>
    </source>
</evidence>
<protein>
    <submittedName>
        <fullName evidence="11">ABC-type cobalt transport system, ATPase component</fullName>
    </submittedName>
</protein>
<dbReference type="PROSITE" id="PS50893">
    <property type="entry name" value="ABC_TRANSPORTER_2"/>
    <property type="match status" value="2"/>
</dbReference>
<dbReference type="InterPro" id="IPR003439">
    <property type="entry name" value="ABC_transporter-like_ATP-bd"/>
</dbReference>
<evidence type="ECO:0000256" key="1">
    <source>
        <dbReference type="ARBA" id="ARBA00004236"/>
    </source>
</evidence>
<dbReference type="FunFam" id="3.40.50.300:FF:000224">
    <property type="entry name" value="Energy-coupling factor transporter ATP-binding protein EcfA"/>
    <property type="match status" value="1"/>
</dbReference>
<keyword evidence="5" id="KW-0547">Nucleotide-binding</keyword>
<evidence type="ECO:0000256" key="9">
    <source>
        <dbReference type="ARBA" id="ARBA00025157"/>
    </source>
</evidence>
<keyword evidence="4" id="KW-1003">Cell membrane</keyword>
<dbReference type="GO" id="GO:0043190">
    <property type="term" value="C:ATP-binding cassette (ABC) transporter complex"/>
    <property type="evidence" value="ECO:0007669"/>
    <property type="project" value="TreeGrafter"/>
</dbReference>
<dbReference type="Pfam" id="PF00005">
    <property type="entry name" value="ABC_tran"/>
    <property type="match status" value="2"/>
</dbReference>
<dbReference type="GO" id="GO:0005524">
    <property type="term" value="F:ATP binding"/>
    <property type="evidence" value="ECO:0007669"/>
    <property type="project" value="UniProtKB-KW"/>
</dbReference>
<dbReference type="eggNOG" id="arCOG00185">
    <property type="taxonomic scope" value="Archaea"/>
</dbReference>
<evidence type="ECO:0000313" key="11">
    <source>
        <dbReference type="EMBL" id="AFD00377.1"/>
    </source>
</evidence>
<dbReference type="NCBIfam" id="NF010167">
    <property type="entry name" value="PRK13648.1"/>
    <property type="match status" value="2"/>
</dbReference>
<dbReference type="KEGG" id="mez:Mtc_1628"/>
<name>H8I7X7_METCZ</name>
<dbReference type="PANTHER" id="PTHR43553">
    <property type="entry name" value="HEAVY METAL TRANSPORTER"/>
    <property type="match status" value="1"/>
</dbReference>
<comment type="function">
    <text evidence="9">Probably part of an ABC transporter complex. Responsible for energy coupling to the transport system.</text>
</comment>
<keyword evidence="6" id="KW-0067">ATP-binding</keyword>
<dbReference type="OrthoDB" id="35850at2157"/>
<evidence type="ECO:0000259" key="10">
    <source>
        <dbReference type="PROSITE" id="PS50893"/>
    </source>
</evidence>
<feature type="domain" description="ABC transporter" evidence="10">
    <location>
        <begin position="289"/>
        <end position="520"/>
    </location>
</feature>